<dbReference type="GO" id="GO:0141152">
    <property type="term" value="F:glycerol-3-phosphate dehydrogenase (NAD+) activity"/>
    <property type="evidence" value="ECO:0007669"/>
    <property type="project" value="RHEA"/>
</dbReference>
<feature type="active site" description="Proton acceptor" evidence="10 11">
    <location>
        <position position="205"/>
    </location>
</feature>
<dbReference type="SUPFAM" id="SSF51735">
    <property type="entry name" value="NAD(P)-binding Rossmann-fold domains"/>
    <property type="match status" value="1"/>
</dbReference>
<feature type="binding site" evidence="10">
    <location>
        <position position="49"/>
    </location>
    <ligand>
        <name>NADPH</name>
        <dbReference type="ChEBI" id="CHEBI:57783"/>
    </ligand>
</feature>
<evidence type="ECO:0000256" key="11">
    <source>
        <dbReference type="PIRSR" id="PIRSR000114-1"/>
    </source>
</evidence>
<evidence type="ECO:0000256" key="14">
    <source>
        <dbReference type="RuleBase" id="RU000437"/>
    </source>
</evidence>
<evidence type="ECO:0000256" key="13">
    <source>
        <dbReference type="PIRSR" id="PIRSR000114-3"/>
    </source>
</evidence>
<feature type="domain" description="Glycerol-3-phosphate dehydrogenase NAD-dependent C-terminal" evidence="17">
    <location>
        <begin position="194"/>
        <end position="329"/>
    </location>
</feature>
<dbReference type="NCBIfam" id="NF000942">
    <property type="entry name" value="PRK00094.1-4"/>
    <property type="match status" value="1"/>
</dbReference>
<evidence type="ECO:0000256" key="3">
    <source>
        <dbReference type="ARBA" id="ARBA00022741"/>
    </source>
</evidence>
<evidence type="ECO:0000256" key="15">
    <source>
        <dbReference type="RuleBase" id="RU000439"/>
    </source>
</evidence>
<dbReference type="GO" id="GO:0006650">
    <property type="term" value="P:glycerophospholipid metabolic process"/>
    <property type="evidence" value="ECO:0007669"/>
    <property type="project" value="UniProtKB-UniRule"/>
</dbReference>
<feature type="binding site" evidence="12">
    <location>
        <begin position="269"/>
        <end position="270"/>
    </location>
    <ligand>
        <name>substrate</name>
    </ligand>
</feature>
<comment type="subcellular location">
    <subcellularLocation>
        <location evidence="10">Cytoplasm</location>
    </subcellularLocation>
</comment>
<comment type="function">
    <text evidence="10">Catalyzes the reduction of the glycolytic intermediate dihydroxyacetone phosphate (DHAP) to sn-glycerol 3-phosphate (G3P), the key precursor for phospholipid synthesis.</text>
</comment>
<dbReference type="PIRSF" id="PIRSF000114">
    <property type="entry name" value="Glycerol-3-P_dh"/>
    <property type="match status" value="1"/>
</dbReference>
<dbReference type="GeneID" id="66681311"/>
<comment type="caution">
    <text evidence="10">Lacks conserved residue(s) required for the propagation of feature annotation.</text>
</comment>
<feature type="binding site" evidence="12">
    <location>
        <position position="122"/>
    </location>
    <ligand>
        <name>substrate</name>
    </ligand>
</feature>
<keyword evidence="7 10" id="KW-0443">Lipid metabolism</keyword>
<accession>A0A1A5I2J4</accession>
<feature type="domain" description="Glycerol-3-phosphate dehydrogenase NAD-dependent N-terminal" evidence="16">
    <location>
        <begin position="21"/>
        <end position="174"/>
    </location>
</feature>
<dbReference type="GO" id="GO:0008654">
    <property type="term" value="P:phospholipid biosynthetic process"/>
    <property type="evidence" value="ECO:0007669"/>
    <property type="project" value="UniProtKB-KW"/>
</dbReference>
<feature type="binding site" evidence="10">
    <location>
        <position position="150"/>
    </location>
    <ligand>
        <name>sn-glycerol 3-phosphate</name>
        <dbReference type="ChEBI" id="CHEBI:57597"/>
    </ligand>
</feature>
<evidence type="ECO:0000259" key="17">
    <source>
        <dbReference type="Pfam" id="PF07479"/>
    </source>
</evidence>
<feature type="binding site" evidence="10">
    <location>
        <position position="290"/>
    </location>
    <ligand>
        <name>NADPH</name>
        <dbReference type="ChEBI" id="CHEBI:57783"/>
    </ligand>
</feature>
<dbReference type="InterPro" id="IPR013328">
    <property type="entry name" value="6PGD_dom2"/>
</dbReference>
<organism evidence="18 19">
    <name type="scientific">Rhizobium loti</name>
    <name type="common">Mesorhizobium loti</name>
    <dbReference type="NCBI Taxonomy" id="381"/>
    <lineage>
        <taxon>Bacteria</taxon>
        <taxon>Pseudomonadati</taxon>
        <taxon>Pseudomonadota</taxon>
        <taxon>Alphaproteobacteria</taxon>
        <taxon>Hyphomicrobiales</taxon>
        <taxon>Phyllobacteriaceae</taxon>
        <taxon>Mesorhizobium</taxon>
    </lineage>
</organism>
<keyword evidence="6 10" id="KW-0520">NAD</keyword>
<dbReference type="Proteomes" id="UP000093748">
    <property type="component" value="Unassembled WGS sequence"/>
</dbReference>
<dbReference type="SUPFAM" id="SSF48179">
    <property type="entry name" value="6-phosphogluconate dehydrogenase C-terminal domain-like"/>
    <property type="match status" value="1"/>
</dbReference>
<name>A0A1A5I2J4_RHILI</name>
<keyword evidence="8 10" id="KW-0594">Phospholipid biosynthesis</keyword>
<keyword evidence="5 10" id="KW-0560">Oxidoreductase</keyword>
<comment type="catalytic activity">
    <reaction evidence="10 15">
        <text>sn-glycerol 3-phosphate + NADP(+) = dihydroxyacetone phosphate + NADPH + H(+)</text>
        <dbReference type="Rhea" id="RHEA:11096"/>
        <dbReference type="ChEBI" id="CHEBI:15378"/>
        <dbReference type="ChEBI" id="CHEBI:57597"/>
        <dbReference type="ChEBI" id="CHEBI:57642"/>
        <dbReference type="ChEBI" id="CHEBI:57783"/>
        <dbReference type="ChEBI" id="CHEBI:58349"/>
        <dbReference type="EC" id="1.1.1.94"/>
    </reaction>
</comment>
<feature type="binding site" evidence="10">
    <location>
        <position position="258"/>
    </location>
    <ligand>
        <name>sn-glycerol 3-phosphate</name>
        <dbReference type="ChEBI" id="CHEBI:57597"/>
    </ligand>
</feature>
<feature type="binding site" evidence="10">
    <location>
        <position position="205"/>
    </location>
    <ligand>
        <name>sn-glycerol 3-phosphate</name>
        <dbReference type="ChEBI" id="CHEBI:57597"/>
    </ligand>
</feature>
<comment type="caution">
    <text evidence="18">The sequence shown here is derived from an EMBL/GenBank/DDBJ whole genome shotgun (WGS) entry which is preliminary data.</text>
</comment>
<evidence type="ECO:0000259" key="16">
    <source>
        <dbReference type="Pfam" id="PF01210"/>
    </source>
</evidence>
<comment type="catalytic activity">
    <reaction evidence="10">
        <text>sn-glycerol 3-phosphate + NAD(+) = dihydroxyacetone phosphate + NADH + H(+)</text>
        <dbReference type="Rhea" id="RHEA:11092"/>
        <dbReference type="ChEBI" id="CHEBI:15378"/>
        <dbReference type="ChEBI" id="CHEBI:57540"/>
        <dbReference type="ChEBI" id="CHEBI:57597"/>
        <dbReference type="ChEBI" id="CHEBI:57642"/>
        <dbReference type="ChEBI" id="CHEBI:57945"/>
        <dbReference type="EC" id="1.1.1.94"/>
    </reaction>
</comment>
<keyword evidence="10" id="KW-0963">Cytoplasm</keyword>
<dbReference type="GO" id="GO:0051287">
    <property type="term" value="F:NAD binding"/>
    <property type="evidence" value="ECO:0007669"/>
    <property type="project" value="InterPro"/>
</dbReference>
<feature type="binding site" evidence="10">
    <location>
        <position position="152"/>
    </location>
    <ligand>
        <name>sn-glycerol 3-phosphate</name>
        <dbReference type="ChEBI" id="CHEBI:57597"/>
    </ligand>
</feature>
<dbReference type="PANTHER" id="PTHR11728">
    <property type="entry name" value="GLYCEROL-3-PHOSPHATE DEHYDROGENASE"/>
    <property type="match status" value="1"/>
</dbReference>
<evidence type="ECO:0000256" key="8">
    <source>
        <dbReference type="ARBA" id="ARBA00023209"/>
    </source>
</evidence>
<evidence type="ECO:0000313" key="18">
    <source>
        <dbReference type="EMBL" id="OBP82996.1"/>
    </source>
</evidence>
<feature type="binding site" evidence="10">
    <location>
        <position position="122"/>
    </location>
    <ligand>
        <name>NADPH</name>
        <dbReference type="ChEBI" id="CHEBI:57783"/>
    </ligand>
</feature>
<reference evidence="19" key="1">
    <citation type="submission" date="2016-06" db="EMBL/GenBank/DDBJ databases">
        <title>NZP2037 Pacbio-Illumina hybrid assembly.</title>
        <authorList>
            <person name="Ramsay J.P."/>
        </authorList>
    </citation>
    <scope>NUCLEOTIDE SEQUENCE [LARGE SCALE GENOMIC DNA]</scope>
    <source>
        <strain evidence="19">R7ANS::ICEMlSym2042</strain>
    </source>
</reference>
<evidence type="ECO:0000256" key="10">
    <source>
        <dbReference type="HAMAP-Rule" id="MF_00394"/>
    </source>
</evidence>
<feature type="binding site" evidence="13">
    <location>
        <position position="154"/>
    </location>
    <ligand>
        <name>NAD(+)</name>
        <dbReference type="ChEBI" id="CHEBI:57540"/>
    </ligand>
</feature>
<dbReference type="Pfam" id="PF01210">
    <property type="entry name" value="NAD_Gly3P_dh_N"/>
    <property type="match status" value="1"/>
</dbReference>
<dbReference type="InterPro" id="IPR036291">
    <property type="entry name" value="NAD(P)-bd_dom_sf"/>
</dbReference>
<dbReference type="GO" id="GO:0005829">
    <property type="term" value="C:cytosol"/>
    <property type="evidence" value="ECO:0007669"/>
    <property type="project" value="TreeGrafter"/>
</dbReference>
<feature type="binding site" evidence="10">
    <location>
        <position position="269"/>
    </location>
    <ligand>
        <name>NADPH</name>
        <dbReference type="ChEBI" id="CHEBI:57783"/>
    </ligand>
</feature>
<dbReference type="EMBL" id="LZTJ01000001">
    <property type="protein sequence ID" value="OBP82996.1"/>
    <property type="molecule type" value="Genomic_DNA"/>
</dbReference>
<dbReference type="Pfam" id="PF07479">
    <property type="entry name" value="NAD_Gly3P_dh_C"/>
    <property type="match status" value="1"/>
</dbReference>
<dbReference type="NCBIfam" id="NF000940">
    <property type="entry name" value="PRK00094.1-2"/>
    <property type="match status" value="1"/>
</dbReference>
<feature type="binding site" evidence="10">
    <location>
        <position position="269"/>
    </location>
    <ligand>
        <name>sn-glycerol 3-phosphate</name>
        <dbReference type="ChEBI" id="CHEBI:57597"/>
    </ligand>
</feature>
<dbReference type="PROSITE" id="PS00957">
    <property type="entry name" value="NAD_G3PDH"/>
    <property type="match status" value="1"/>
</dbReference>
<feature type="binding site" evidence="10">
    <location>
        <position position="288"/>
    </location>
    <ligand>
        <name>NADPH</name>
        <dbReference type="ChEBI" id="CHEBI:57783"/>
    </ligand>
</feature>
<evidence type="ECO:0000313" key="19">
    <source>
        <dbReference type="Proteomes" id="UP000093748"/>
    </source>
</evidence>
<feature type="binding site" evidence="10">
    <location>
        <position position="268"/>
    </location>
    <ligand>
        <name>sn-glycerol 3-phosphate</name>
        <dbReference type="ChEBI" id="CHEBI:57597"/>
    </ligand>
</feature>
<comment type="pathway">
    <text evidence="10">Membrane lipid metabolism; glycerophospholipid metabolism.</text>
</comment>
<dbReference type="UniPathway" id="UPA00940"/>
<dbReference type="Gene3D" id="3.40.50.720">
    <property type="entry name" value="NAD(P)-binding Rossmann-like Domain"/>
    <property type="match status" value="1"/>
</dbReference>
<dbReference type="InterPro" id="IPR006109">
    <property type="entry name" value="G3P_DH_NAD-dep_C"/>
</dbReference>
<keyword evidence="4 10" id="KW-0521">NADP</keyword>
<dbReference type="AlphaFoldDB" id="A0A1A5I2J4"/>
<feature type="binding site" evidence="13">
    <location>
        <position position="269"/>
    </location>
    <ligand>
        <name>NAD(+)</name>
        <dbReference type="ChEBI" id="CHEBI:57540"/>
    </ligand>
</feature>
<dbReference type="InterPro" id="IPR008927">
    <property type="entry name" value="6-PGluconate_DH-like_C_sf"/>
</dbReference>
<dbReference type="GO" id="GO:0046168">
    <property type="term" value="P:glycerol-3-phosphate catabolic process"/>
    <property type="evidence" value="ECO:0007669"/>
    <property type="project" value="InterPro"/>
</dbReference>
<evidence type="ECO:0000256" key="6">
    <source>
        <dbReference type="ARBA" id="ARBA00023027"/>
    </source>
</evidence>
<feature type="binding site" evidence="10">
    <location>
        <position position="122"/>
    </location>
    <ligand>
        <name>sn-glycerol 3-phosphate</name>
        <dbReference type="ChEBI" id="CHEBI:57597"/>
    </ligand>
</feature>
<evidence type="ECO:0000256" key="2">
    <source>
        <dbReference type="ARBA" id="ARBA00022516"/>
    </source>
</evidence>
<dbReference type="Gene3D" id="1.10.1040.10">
    <property type="entry name" value="N-(1-d-carboxylethyl)-l-norvaline Dehydrogenase, domain 2"/>
    <property type="match status" value="1"/>
</dbReference>
<comment type="similarity">
    <text evidence="1 10 14">Belongs to the NAD-dependent glycerol-3-phosphate dehydrogenase family.</text>
</comment>
<dbReference type="OrthoDB" id="9812273at2"/>
<feature type="binding site" evidence="10">
    <location>
        <position position="65"/>
    </location>
    <ligand>
        <name>NADPH</name>
        <dbReference type="ChEBI" id="CHEBI:57783"/>
    </ligand>
</feature>
<dbReference type="RefSeq" id="WP_032932219.1">
    <property type="nucleotide sequence ID" value="NZ_LZTH01000034.1"/>
</dbReference>
<dbReference type="GO" id="GO:0141153">
    <property type="term" value="F:glycerol-3-phosphate dehydrogenase (NADP+) activity"/>
    <property type="evidence" value="ECO:0007669"/>
    <property type="project" value="RHEA"/>
</dbReference>
<dbReference type="PRINTS" id="PR00077">
    <property type="entry name" value="GPDHDRGNASE"/>
</dbReference>
<feature type="binding site" evidence="10">
    <location>
        <position position="270"/>
    </location>
    <ligand>
        <name>sn-glycerol 3-phosphate</name>
        <dbReference type="ChEBI" id="CHEBI:57597"/>
    </ligand>
</feature>
<dbReference type="GO" id="GO:0046167">
    <property type="term" value="P:glycerol-3-phosphate biosynthetic process"/>
    <property type="evidence" value="ECO:0007669"/>
    <property type="project" value="UniProtKB-UniRule"/>
</dbReference>
<feature type="binding site" evidence="13">
    <location>
        <begin position="25"/>
        <end position="30"/>
    </location>
    <ligand>
        <name>NAD(+)</name>
        <dbReference type="ChEBI" id="CHEBI:57540"/>
    </ligand>
</feature>
<evidence type="ECO:0000256" key="9">
    <source>
        <dbReference type="ARBA" id="ARBA00023264"/>
    </source>
</evidence>
<dbReference type="GO" id="GO:0005975">
    <property type="term" value="P:carbohydrate metabolic process"/>
    <property type="evidence" value="ECO:0007669"/>
    <property type="project" value="InterPro"/>
</dbReference>
<dbReference type="FunFam" id="3.40.50.720:FF:000019">
    <property type="entry name" value="Glycerol-3-phosphate dehydrogenase [NAD(P)+]"/>
    <property type="match status" value="1"/>
</dbReference>
<evidence type="ECO:0000256" key="7">
    <source>
        <dbReference type="ARBA" id="ARBA00023098"/>
    </source>
</evidence>
<protein>
    <recommendedName>
        <fullName evidence="10">Glycerol-3-phosphate dehydrogenase [NAD(P)+]</fullName>
        <ecNumber evidence="10">1.1.1.94</ecNumber>
    </recommendedName>
    <alternativeName>
        <fullName evidence="10">NAD(P)(+)-dependent glycerol-3-phosphate dehydrogenase</fullName>
    </alternativeName>
    <alternativeName>
        <fullName evidence="10">NAD(P)H-dependent dihydroxyacetone-phosphate reductase</fullName>
    </alternativeName>
</protein>
<sequence length="343" mass="34408">MTGEAVSGQDVSNPGKSSWRVTVLGGGAWGTALALAMLRAGHKVRLFARDPQTVAAIGQGQNPRYLPGIAIAPGIEATSDIAAALSGADCVLAVTPAQSLRATLAVAKDNMPDGIPLVLCAKGIERDTGALLSAIVEEILPRNPVAALSGPSFATDVARGLPTAVVVAARDEALAADLAARFSAQNLRCYSSDDLIGVEIGGALKNVFAIAAGAVTGAGLGASAQAAMVTRGFVELRRIGAAFGARPETLMGLSGLGDLLLTCSSAQSRNFAYGLALGQGKALAGLPLAEGVPTAAIAARIAVERGIDAPIIAAVAAILDGAITISQAVTALMTRPLKTETND</sequence>
<gene>
    <name evidence="10" type="primary">gpsA</name>
    <name evidence="18" type="ORF">BAE39_05615</name>
</gene>
<evidence type="ECO:0000256" key="4">
    <source>
        <dbReference type="ARBA" id="ARBA00022857"/>
    </source>
</evidence>
<dbReference type="EC" id="1.1.1.94" evidence="10"/>
<proteinExistence type="inferred from homology"/>
<keyword evidence="9 10" id="KW-1208">Phospholipid metabolism</keyword>
<feature type="binding site" evidence="10">
    <location>
        <position position="29"/>
    </location>
    <ligand>
        <name>NADPH</name>
        <dbReference type="ChEBI" id="CHEBI:57783"/>
    </ligand>
</feature>
<keyword evidence="3 10" id="KW-0547">Nucleotide-binding</keyword>
<dbReference type="PANTHER" id="PTHR11728:SF1">
    <property type="entry name" value="GLYCEROL-3-PHOSPHATE DEHYDROGENASE [NAD(+)] 2, CHLOROPLASTIC"/>
    <property type="match status" value="1"/>
</dbReference>
<dbReference type="HAMAP" id="MF_00394">
    <property type="entry name" value="NAD_Glyc3P_dehydrog"/>
    <property type="match status" value="1"/>
</dbReference>
<keyword evidence="2 10" id="KW-0444">Lipid biosynthesis</keyword>
<dbReference type="InterPro" id="IPR006168">
    <property type="entry name" value="G3P_DH_NAD-dep"/>
</dbReference>
<evidence type="ECO:0000256" key="12">
    <source>
        <dbReference type="PIRSR" id="PIRSR000114-2"/>
    </source>
</evidence>
<feature type="binding site" evidence="10">
    <location>
        <position position="154"/>
    </location>
    <ligand>
        <name>NADPH</name>
        <dbReference type="ChEBI" id="CHEBI:57783"/>
    </ligand>
</feature>
<evidence type="ECO:0000256" key="1">
    <source>
        <dbReference type="ARBA" id="ARBA00011009"/>
    </source>
</evidence>
<evidence type="ECO:0000256" key="5">
    <source>
        <dbReference type="ARBA" id="ARBA00023002"/>
    </source>
</evidence>
<dbReference type="InterPro" id="IPR011128">
    <property type="entry name" value="G3P_DH_NAD-dep_N"/>
</dbReference>